<dbReference type="VEuPathDB" id="FungiDB:RhiirA1_478190"/>
<name>A0A2N0QSG0_9GLOM</name>
<dbReference type="EMBL" id="LLXH01003655">
    <property type="protein sequence ID" value="PKC53986.1"/>
    <property type="molecule type" value="Genomic_DNA"/>
</dbReference>
<dbReference type="Proteomes" id="UP000232688">
    <property type="component" value="Unassembled WGS sequence"/>
</dbReference>
<comment type="caution">
    <text evidence="1">The sequence shown here is derived from an EMBL/GenBank/DDBJ whole genome shotgun (WGS) entry which is preliminary data.</text>
</comment>
<evidence type="ECO:0000313" key="1">
    <source>
        <dbReference type="EMBL" id="PKC53986.1"/>
    </source>
</evidence>
<dbReference type="AlphaFoldDB" id="A0A2N0QSG0"/>
<gene>
    <name evidence="1" type="ORF">RhiirA1_478190</name>
</gene>
<proteinExistence type="predicted"/>
<reference evidence="1 2" key="1">
    <citation type="submission" date="2017-10" db="EMBL/GenBank/DDBJ databases">
        <title>Extensive intraspecific genome diversity in a model arbuscular mycorrhizal fungus.</title>
        <authorList>
            <person name="Chen E.C.H."/>
            <person name="Morin E."/>
            <person name="Baudet D."/>
            <person name="Noel J."/>
            <person name="Ndikumana S."/>
            <person name="Charron P."/>
            <person name="St-Onge C."/>
            <person name="Giorgi J."/>
            <person name="Grigoriev I.V."/>
            <person name="Roux C."/>
            <person name="Martin F.M."/>
            <person name="Corradi N."/>
        </authorList>
    </citation>
    <scope>NUCLEOTIDE SEQUENCE [LARGE SCALE GENOMIC DNA]</scope>
    <source>
        <strain evidence="1 2">A1</strain>
    </source>
</reference>
<protein>
    <submittedName>
        <fullName evidence="1">Uncharacterized protein</fullName>
    </submittedName>
</protein>
<reference evidence="1 2" key="2">
    <citation type="submission" date="2017-10" db="EMBL/GenBank/DDBJ databases">
        <title>Genome analyses suggest a sexual origin of heterokaryosis in a supposedly ancient asexual fungus.</title>
        <authorList>
            <person name="Corradi N."/>
            <person name="Sedzielewska K."/>
            <person name="Noel J."/>
            <person name="Charron P."/>
            <person name="Farinelli L."/>
            <person name="Marton T."/>
            <person name="Kruger M."/>
            <person name="Pelin A."/>
            <person name="Brachmann A."/>
            <person name="Corradi N."/>
        </authorList>
    </citation>
    <scope>NUCLEOTIDE SEQUENCE [LARGE SCALE GENOMIC DNA]</scope>
    <source>
        <strain evidence="1 2">A1</strain>
    </source>
</reference>
<evidence type="ECO:0000313" key="2">
    <source>
        <dbReference type="Proteomes" id="UP000232688"/>
    </source>
</evidence>
<sequence>MEQNFDLIYRTSFENNSFTSSKYCTNLITNQLNELQVWEHVIIWGLAQNRGLPSDIENYSKDDFNEISEPGIGSSIRPKNIDSTIIRFQHVELISKWIDRLENTDKI</sequence>
<accession>A0A2N0QSG0</accession>
<organism evidence="1 2">
    <name type="scientific">Rhizophagus irregularis</name>
    <dbReference type="NCBI Taxonomy" id="588596"/>
    <lineage>
        <taxon>Eukaryota</taxon>
        <taxon>Fungi</taxon>
        <taxon>Fungi incertae sedis</taxon>
        <taxon>Mucoromycota</taxon>
        <taxon>Glomeromycotina</taxon>
        <taxon>Glomeromycetes</taxon>
        <taxon>Glomerales</taxon>
        <taxon>Glomeraceae</taxon>
        <taxon>Rhizophagus</taxon>
    </lineage>
</organism>